<sequence length="765" mass="85991">MIRLLFYLLVSLCVLQEGIGAEPSPVVVLPANFRWGAQNEILVSPIRTMDPNTTFLTIISLDIRTADSKRTVFSKNILQLSNKPKIIKFPLSQEEKYASAYKVSIKADGHDAFEKVVYGTPDIRSIEIQTDKVFYKKGETVKVRALPITERGEIYRGPISFNLWNPHNFKLTNKTGWAEDRYIGLEFELPEELQYGEWKVVAVPYDNLGQEVSEKSMAYAAAFEVQDYVLPLIQVLIDAKVTKDSEIPLFTVCAQYSHGTRLNGSVKIECRSAGFAENRYLTHLTMMNGIVASQVKVSECFPDKHTTSTTIIAKVRDESTSATAETRYELDIRVAGFDLVPLRPAFSSRTLDFYVYVKPTGSSFEDLPDVVHMNVTCLADRSNKVTSYKAKIGEILPINGDWSSFYECSAIVIFAQRAISDVMLSRNVTLIIGNMSTSSTTNFNLINPENPTKKGYKVGEEFRATVSEAAAEYMVICNMRDVAAHGQVAQQTIRFTVTEKMIPQCVLYVYTFNKDKPSTDMWLFFVENVCPYTANANASEISPSDKLRIDVTGPKNGLALLHIVDSRMFGLLERVLMYGPSTYWEMDSFGTEIPSRLRLSNFIDDADFRFHLGKTCREAGFYYKRHSSAPCPSAGRSSSGISNYCQQLLTKSCLSDAPRPYDGPVEALLQRPTTKTKVTSSSAVSFDIRAPQSPTIIRSQVVQDDDTIPKGVVTDLVKVRQHFPEVWLFNDLALDQNFQPKIPYKTNQILQVNGYKEYLISVYCT</sequence>
<name>A0A1I7YPR5_9BILA</name>
<keyword evidence="1 3" id="KW-0732">Signal</keyword>
<dbReference type="PANTHER" id="PTHR11412:SF136">
    <property type="entry name" value="CD109 ANTIGEN"/>
    <property type="match status" value="1"/>
</dbReference>
<feature type="signal peptide" evidence="3">
    <location>
        <begin position="1"/>
        <end position="20"/>
    </location>
</feature>
<protein>
    <submittedName>
        <fullName evidence="6">A2M_N_2 domain-containing protein</fullName>
    </submittedName>
</protein>
<organism evidence="5 6">
    <name type="scientific">Steinernema glaseri</name>
    <dbReference type="NCBI Taxonomy" id="37863"/>
    <lineage>
        <taxon>Eukaryota</taxon>
        <taxon>Metazoa</taxon>
        <taxon>Ecdysozoa</taxon>
        <taxon>Nematoda</taxon>
        <taxon>Chromadorea</taxon>
        <taxon>Rhabditida</taxon>
        <taxon>Tylenchina</taxon>
        <taxon>Panagrolaimomorpha</taxon>
        <taxon>Strongyloidoidea</taxon>
        <taxon>Steinernematidae</taxon>
        <taxon>Steinernema</taxon>
    </lineage>
</organism>
<evidence type="ECO:0000313" key="5">
    <source>
        <dbReference type="Proteomes" id="UP000095287"/>
    </source>
</evidence>
<evidence type="ECO:0000259" key="4">
    <source>
        <dbReference type="Pfam" id="PF07703"/>
    </source>
</evidence>
<dbReference type="Gene3D" id="2.60.40.1930">
    <property type="match status" value="1"/>
</dbReference>
<keyword evidence="5" id="KW-1185">Reference proteome</keyword>
<accession>A0A1I7YPR5</accession>
<dbReference type="WBParaSite" id="L893_g18569.t1">
    <property type="protein sequence ID" value="L893_g18569.t1"/>
    <property type="gene ID" value="L893_g18569"/>
</dbReference>
<dbReference type="Proteomes" id="UP000095287">
    <property type="component" value="Unplaced"/>
</dbReference>
<feature type="chain" id="PRO_5009312443" evidence="3">
    <location>
        <begin position="21"/>
        <end position="765"/>
    </location>
</feature>
<dbReference type="Pfam" id="PF07703">
    <property type="entry name" value="A2M_BRD"/>
    <property type="match status" value="1"/>
</dbReference>
<dbReference type="InterPro" id="IPR011625">
    <property type="entry name" value="A2M_N_BRD"/>
</dbReference>
<feature type="domain" description="Alpha-2-macroglobulin bait region" evidence="4">
    <location>
        <begin position="451"/>
        <end position="569"/>
    </location>
</feature>
<evidence type="ECO:0000256" key="1">
    <source>
        <dbReference type="ARBA" id="ARBA00022729"/>
    </source>
</evidence>
<evidence type="ECO:0000313" key="6">
    <source>
        <dbReference type="WBParaSite" id="L893_g18569.t1"/>
    </source>
</evidence>
<dbReference type="AlphaFoldDB" id="A0A1I7YPR5"/>
<dbReference type="InterPro" id="IPR050473">
    <property type="entry name" value="A2M/Complement_sys"/>
</dbReference>
<keyword evidence="2" id="KW-0882">Thioester bond</keyword>
<evidence type="ECO:0000256" key="2">
    <source>
        <dbReference type="ARBA" id="ARBA00022966"/>
    </source>
</evidence>
<proteinExistence type="predicted"/>
<dbReference type="PANTHER" id="PTHR11412">
    <property type="entry name" value="MACROGLOBULIN / COMPLEMENT"/>
    <property type="match status" value="1"/>
</dbReference>
<evidence type="ECO:0000256" key="3">
    <source>
        <dbReference type="SAM" id="SignalP"/>
    </source>
</evidence>
<reference evidence="6" key="1">
    <citation type="submission" date="2016-11" db="UniProtKB">
        <authorList>
            <consortium name="WormBaseParasite"/>
        </authorList>
    </citation>
    <scope>IDENTIFICATION</scope>
</reference>